<dbReference type="InterPro" id="IPR013011">
    <property type="entry name" value="PTS_EIIB_2"/>
</dbReference>
<evidence type="ECO:0000256" key="3">
    <source>
        <dbReference type="ARBA" id="ARBA00022490"/>
    </source>
</evidence>
<dbReference type="Proteomes" id="UP000245369">
    <property type="component" value="Chromosome"/>
</dbReference>
<dbReference type="GeneID" id="93923253"/>
<keyword evidence="4" id="KW-0597">Phosphoprotein</keyword>
<reference evidence="15 16" key="1">
    <citation type="submission" date="2018-05" db="EMBL/GenBank/DDBJ databases">
        <title>Complete genome sequences of Streptococcus sobrinus.</title>
        <authorList>
            <person name="Sales M."/>
            <person name="Jensen P.A."/>
        </authorList>
    </citation>
    <scope>NUCLEOTIDE SEQUENCE [LARGE SCALE GENOMIC DNA]</scope>
    <source>
        <strain evidence="15 16">SL1</strain>
    </source>
</reference>
<dbReference type="InterPro" id="IPR036095">
    <property type="entry name" value="PTS_EIIB-like_sf"/>
</dbReference>
<dbReference type="Gene3D" id="1.10.1790.10">
    <property type="entry name" value="PRD domain"/>
    <property type="match status" value="1"/>
</dbReference>
<protein>
    <recommendedName>
        <fullName evidence="10">Ascorbate-specific PTS system EIIA component</fullName>
    </recommendedName>
    <alternativeName>
        <fullName evidence="11">Ascorbate-specific phosphotransferase enzyme IIA component</fullName>
    </alternativeName>
</protein>
<accession>A0ABN5LJN5</accession>
<feature type="domain" description="PRD" evidence="14">
    <location>
        <begin position="286"/>
        <end position="393"/>
    </location>
</feature>
<evidence type="ECO:0000256" key="5">
    <source>
        <dbReference type="ARBA" id="ARBA00022679"/>
    </source>
</evidence>
<evidence type="ECO:0000256" key="11">
    <source>
        <dbReference type="ARBA" id="ARBA00042072"/>
    </source>
</evidence>
<dbReference type="PROSITE" id="PS51372">
    <property type="entry name" value="PRD_2"/>
    <property type="match status" value="1"/>
</dbReference>
<dbReference type="SUPFAM" id="SSF52794">
    <property type="entry name" value="PTS system IIB component-like"/>
    <property type="match status" value="1"/>
</dbReference>
<feature type="domain" description="PTS EIIB type-2" evidence="13">
    <location>
        <begin position="399"/>
        <end position="491"/>
    </location>
</feature>
<dbReference type="InterPro" id="IPR002178">
    <property type="entry name" value="PTS_EIIA_type-2_dom"/>
</dbReference>
<keyword evidence="16" id="KW-1185">Reference proteome</keyword>
<comment type="function">
    <text evidence="9">The phosphoenolpyruvate-dependent sugar phosphotransferase system (sugar PTS), a major carbohydrate active transport system, catalyzes the phosphorylation of incoming sugar substrates concomitantly with their translocation across the cell membrane. The enzyme II UlaABC PTS system is involved in ascorbate transport.</text>
</comment>
<evidence type="ECO:0000256" key="2">
    <source>
        <dbReference type="ARBA" id="ARBA00022448"/>
    </source>
</evidence>
<gene>
    <name evidence="15" type="ORF">DK182_01805</name>
</gene>
<dbReference type="PROSITE" id="PS51099">
    <property type="entry name" value="PTS_EIIB_TYPE_2"/>
    <property type="match status" value="1"/>
</dbReference>
<name>A0ABN5LJN5_9STRE</name>
<evidence type="ECO:0000256" key="6">
    <source>
        <dbReference type="ARBA" id="ARBA00022683"/>
    </source>
</evidence>
<dbReference type="InterPro" id="IPR051351">
    <property type="entry name" value="Ascorbate-PTS_EIIA_comp"/>
</dbReference>
<dbReference type="CDD" id="cd05568">
    <property type="entry name" value="PTS_IIB_bgl_like"/>
    <property type="match status" value="1"/>
</dbReference>
<dbReference type="InterPro" id="IPR016152">
    <property type="entry name" value="PTrfase/Anion_transptr"/>
</dbReference>
<keyword evidence="7" id="KW-0418">Kinase</keyword>
<comment type="subcellular location">
    <subcellularLocation>
        <location evidence="1">Cytoplasm</location>
    </subcellularLocation>
</comment>
<keyword evidence="6" id="KW-0598">Phosphotransferase system</keyword>
<keyword evidence="5" id="KW-0808">Transferase</keyword>
<dbReference type="Pfam" id="PF00359">
    <property type="entry name" value="PTS_EIIA_2"/>
    <property type="match status" value="1"/>
</dbReference>
<evidence type="ECO:0000313" key="16">
    <source>
        <dbReference type="Proteomes" id="UP000245369"/>
    </source>
</evidence>
<evidence type="ECO:0000259" key="12">
    <source>
        <dbReference type="PROSITE" id="PS51094"/>
    </source>
</evidence>
<dbReference type="RefSeq" id="WP_019781365.1">
    <property type="nucleotide sequence ID" value="NZ_CP029490.1"/>
</dbReference>
<evidence type="ECO:0000256" key="9">
    <source>
        <dbReference type="ARBA" id="ARBA00037387"/>
    </source>
</evidence>
<dbReference type="SUPFAM" id="SSF63520">
    <property type="entry name" value="PTS-regulatory domain, PRD"/>
    <property type="match status" value="1"/>
</dbReference>
<evidence type="ECO:0000256" key="4">
    <source>
        <dbReference type="ARBA" id="ARBA00022553"/>
    </source>
</evidence>
<dbReference type="Gene3D" id="3.40.930.10">
    <property type="entry name" value="Mannitol-specific EII, Chain A"/>
    <property type="match status" value="1"/>
</dbReference>
<dbReference type="Gene3D" id="3.40.50.2300">
    <property type="match status" value="1"/>
</dbReference>
<evidence type="ECO:0000256" key="8">
    <source>
        <dbReference type="ARBA" id="ARBA00023159"/>
    </source>
</evidence>
<evidence type="ECO:0000256" key="10">
    <source>
        <dbReference type="ARBA" id="ARBA00041175"/>
    </source>
</evidence>
<evidence type="ECO:0000256" key="7">
    <source>
        <dbReference type="ARBA" id="ARBA00022777"/>
    </source>
</evidence>
<dbReference type="PANTHER" id="PTHR36203:SF1">
    <property type="entry name" value="ASCORBATE-SPECIFIC PTS SYSTEM EIIA COMPONENT"/>
    <property type="match status" value="1"/>
</dbReference>
<dbReference type="Pfam" id="PF05043">
    <property type="entry name" value="Mga"/>
    <property type="match status" value="1"/>
</dbReference>
<organism evidence="15 16">
    <name type="scientific">Streptococcus sobrinus</name>
    <dbReference type="NCBI Taxonomy" id="1310"/>
    <lineage>
        <taxon>Bacteria</taxon>
        <taxon>Bacillati</taxon>
        <taxon>Bacillota</taxon>
        <taxon>Bacilli</taxon>
        <taxon>Lactobacillales</taxon>
        <taxon>Streptococcaceae</taxon>
        <taxon>Streptococcus</taxon>
    </lineage>
</organism>
<dbReference type="Pfam" id="PF00874">
    <property type="entry name" value="PRD"/>
    <property type="match status" value="1"/>
</dbReference>
<dbReference type="PROSITE" id="PS51094">
    <property type="entry name" value="PTS_EIIA_TYPE_2"/>
    <property type="match status" value="1"/>
</dbReference>
<feature type="domain" description="PTS EIIA type-2" evidence="12">
    <location>
        <begin position="540"/>
        <end position="679"/>
    </location>
</feature>
<keyword evidence="3" id="KW-0963">Cytoplasm</keyword>
<keyword evidence="8" id="KW-0010">Activator</keyword>
<dbReference type="InterPro" id="IPR011608">
    <property type="entry name" value="PRD"/>
</dbReference>
<dbReference type="PANTHER" id="PTHR36203">
    <property type="entry name" value="ASCORBATE-SPECIFIC PTS SYSTEM EIIA COMPONENT"/>
    <property type="match status" value="1"/>
</dbReference>
<sequence length="681" mass="78169">MIDRRLIDLIKHLVTEQTTNLSRLESSLNLTRRQVTYILDKLNDLFVENQLPTLNYKESTIEITKGHHNFLVQTLGNSKILADYLMNSDERLRFLFLLLVALDEDYLSLADFLAILKVSKTTVLVDLKKLEKILGKRGIRIVYSREKGYELEGNELAVRNLLFDWLTKDISEGMSQIYDIYLSQFKRVQIQDYLQLIQTLRQSFSIELVESRTIELAYFIVLILNRLKRNLFHEEAFTSVNLLGFAEYKFIETLLTKLEVDDTREVEYLTALILGQSVGNRDAISPDRALILNLTKELITNFERLSGIQFLDWSGIIKQIYSHLRPTYYRLLFYFPVNNLIAERTKAEYPSIFYLVKKAMMSSDGLKEFQISEEEVAFLTMHFAALLTQGRQKSRHKSIKAAVVCTSGIGSSALLLADLQHLFAEMTFIGPMDIDSLLKIQKTDFDIIFSATSSSVILQLEKPIFIVNPVMTEDEEYHLVKRVYERVSSLRFQLPLIDDLVKIIGRHASIHDDLSLRQELSRYLSGRGHKALAKDLRLKDVLKSNYISVIPGVDTIEDVVKKSAQPLLNDKIITREYLNRVLRNLANHRQNYQIAPGILLPHASPEGVNQIGLSFVILDKSIDTSYGKIGLVIFLAAVDNTQHLLVMKDLLKLLSDANFIEEIRSQKSSEDILNLIQTKLQ</sequence>
<proteinExistence type="predicted"/>
<keyword evidence="2" id="KW-0813">Transport</keyword>
<evidence type="ECO:0000313" key="15">
    <source>
        <dbReference type="EMBL" id="AWN20152.1"/>
    </source>
</evidence>
<dbReference type="InterPro" id="IPR036634">
    <property type="entry name" value="PRD_sf"/>
</dbReference>
<dbReference type="SUPFAM" id="SSF55804">
    <property type="entry name" value="Phoshotransferase/anion transport protein"/>
    <property type="match status" value="1"/>
</dbReference>
<evidence type="ECO:0000259" key="14">
    <source>
        <dbReference type="PROSITE" id="PS51372"/>
    </source>
</evidence>
<evidence type="ECO:0000259" key="13">
    <source>
        <dbReference type="PROSITE" id="PS51099"/>
    </source>
</evidence>
<dbReference type="EMBL" id="CP029490">
    <property type="protein sequence ID" value="AWN20152.1"/>
    <property type="molecule type" value="Genomic_DNA"/>
</dbReference>
<evidence type="ECO:0000256" key="1">
    <source>
        <dbReference type="ARBA" id="ARBA00004496"/>
    </source>
</evidence>
<dbReference type="InterPro" id="IPR007737">
    <property type="entry name" value="Mga_HTH"/>
</dbReference>